<dbReference type="EMBL" id="QBML01000005">
    <property type="protein sequence ID" value="PZO43238.1"/>
    <property type="molecule type" value="Genomic_DNA"/>
</dbReference>
<dbReference type="SUPFAM" id="SSF48452">
    <property type="entry name" value="TPR-like"/>
    <property type="match status" value="1"/>
</dbReference>
<dbReference type="InterPro" id="IPR001915">
    <property type="entry name" value="Peptidase_M48"/>
</dbReference>
<evidence type="ECO:0000256" key="1">
    <source>
        <dbReference type="ARBA" id="ARBA00001947"/>
    </source>
</evidence>
<comment type="cofactor">
    <cofactor evidence="1">
        <name>Zn(2+)</name>
        <dbReference type="ChEBI" id="CHEBI:29105"/>
    </cofactor>
</comment>
<feature type="domain" description="Peptidase M48" evidence="7">
    <location>
        <begin position="287"/>
        <end position="452"/>
    </location>
</feature>
<dbReference type="Pfam" id="PF01435">
    <property type="entry name" value="Peptidase_M48"/>
    <property type="match status" value="1"/>
</dbReference>
<protein>
    <recommendedName>
        <fullName evidence="7">Peptidase M48 domain-containing protein</fullName>
    </recommendedName>
</protein>
<accession>A0A2W4YJU1</accession>
<evidence type="ECO:0000313" key="9">
    <source>
        <dbReference type="Proteomes" id="UP000249467"/>
    </source>
</evidence>
<dbReference type="InterPro" id="IPR011990">
    <property type="entry name" value="TPR-like_helical_dom_sf"/>
</dbReference>
<dbReference type="PANTHER" id="PTHR22726">
    <property type="entry name" value="METALLOENDOPEPTIDASE OMA1"/>
    <property type="match status" value="1"/>
</dbReference>
<dbReference type="GO" id="GO:0046872">
    <property type="term" value="F:metal ion binding"/>
    <property type="evidence" value="ECO:0007669"/>
    <property type="project" value="UniProtKB-KW"/>
</dbReference>
<organism evidence="8 9">
    <name type="scientific">Pseudanabaena frigida</name>
    <dbReference type="NCBI Taxonomy" id="945775"/>
    <lineage>
        <taxon>Bacteria</taxon>
        <taxon>Bacillati</taxon>
        <taxon>Cyanobacteriota</taxon>
        <taxon>Cyanophyceae</taxon>
        <taxon>Pseudanabaenales</taxon>
        <taxon>Pseudanabaenaceae</taxon>
        <taxon>Pseudanabaena</taxon>
    </lineage>
</organism>
<evidence type="ECO:0000256" key="2">
    <source>
        <dbReference type="ARBA" id="ARBA00022670"/>
    </source>
</evidence>
<keyword evidence="4" id="KW-0378">Hydrolase</keyword>
<dbReference type="InterPro" id="IPR051156">
    <property type="entry name" value="Mito/Outer_Membr_Metalloprot"/>
</dbReference>
<evidence type="ECO:0000256" key="6">
    <source>
        <dbReference type="ARBA" id="ARBA00023049"/>
    </source>
</evidence>
<keyword evidence="2" id="KW-0645">Protease</keyword>
<dbReference type="CDD" id="cd07333">
    <property type="entry name" value="M48C_bepA_like"/>
    <property type="match status" value="1"/>
</dbReference>
<dbReference type="Gene3D" id="1.25.40.10">
    <property type="entry name" value="Tetratricopeptide repeat domain"/>
    <property type="match status" value="1"/>
</dbReference>
<evidence type="ECO:0000256" key="3">
    <source>
        <dbReference type="ARBA" id="ARBA00022723"/>
    </source>
</evidence>
<dbReference type="Gene3D" id="3.30.2010.10">
    <property type="entry name" value="Metalloproteases ('zincins'), catalytic domain"/>
    <property type="match status" value="1"/>
</dbReference>
<evidence type="ECO:0000259" key="7">
    <source>
        <dbReference type="Pfam" id="PF01435"/>
    </source>
</evidence>
<reference evidence="8 9" key="1">
    <citation type="submission" date="2018-04" db="EMBL/GenBank/DDBJ databases">
        <authorList>
            <person name="Go L.Y."/>
            <person name="Mitchell J.A."/>
        </authorList>
    </citation>
    <scope>NUCLEOTIDE SEQUENCE [LARGE SCALE GENOMIC DNA]</scope>
    <source>
        <strain evidence="8">ULC066bin1</strain>
    </source>
</reference>
<keyword evidence="5" id="KW-0862">Zinc</keyword>
<keyword evidence="3" id="KW-0479">Metal-binding</keyword>
<sequence length="619" mass="68713">MSLLSILRRSVWRLALFFCIGLFVSSIFIGQAETQNQNKQNKKDCIEIPKGGDAIERNRRIAVLVQADSLIQKGDFAEAAKLQQTVKKPFPSGMGALIAPTRDSESLDGGANVYWRDGQDGLKQGLESKSLINLGKLSENYPEFIPGHIKFAEASLRWNQPEKAIATLDRAYGLYPDRLDILEPLLPLLTSKKLFVEASVASRQFGLNYPEHPDSAKYKKLADEYLNQFLNDFRTDALVTGVISIFNGSRERKVLELILKGESDFGKESAEEIKQSASLVTEPKLVDYINTIGQKLAKSAGRDDFNYEFNIVQDKALNAFALPGGKIFINTGTIADVESEAELAGILSHEIAHAVFSHSYLKITTETKTNLLKGISFFKTFLDITKPELSFGRSLEQQADVLGTRILAAAGYSADGLYRVFDRWSGYDKNRSTGWLDTHPASSERVRYLQAIIANRNYNRYSLEKIEALAAARGELLCAVDKTELDPKPPSIKKPEENKLIPGDVPLKALLTKEDVTISINGAKVISSGNYVLNLEITNNSKDDFAFVPAFAKVANAEGKRVSTAFTSKADKLLLVTPNETVKANFAIYQQPWRPNASQDLILEIKEVTKGTRVFRIPF</sequence>
<name>A0A2W4YJU1_9CYAN</name>
<reference evidence="8 9" key="2">
    <citation type="submission" date="2018-06" db="EMBL/GenBank/DDBJ databases">
        <title>Metagenomic assembly of (sub)arctic Cyanobacteria and their associated microbiome from non-axenic cultures.</title>
        <authorList>
            <person name="Baurain D."/>
        </authorList>
    </citation>
    <scope>NUCLEOTIDE SEQUENCE [LARGE SCALE GENOMIC DNA]</scope>
    <source>
        <strain evidence="8">ULC066bin1</strain>
    </source>
</reference>
<evidence type="ECO:0000256" key="5">
    <source>
        <dbReference type="ARBA" id="ARBA00022833"/>
    </source>
</evidence>
<comment type="caution">
    <text evidence="8">The sequence shown here is derived from an EMBL/GenBank/DDBJ whole genome shotgun (WGS) entry which is preliminary data.</text>
</comment>
<evidence type="ECO:0000256" key="4">
    <source>
        <dbReference type="ARBA" id="ARBA00022801"/>
    </source>
</evidence>
<gene>
    <name evidence="8" type="ORF">DCF19_04595</name>
</gene>
<evidence type="ECO:0000313" key="8">
    <source>
        <dbReference type="EMBL" id="PZO43238.1"/>
    </source>
</evidence>
<keyword evidence="6" id="KW-0482">Metalloprotease</keyword>
<dbReference type="PANTHER" id="PTHR22726:SF1">
    <property type="entry name" value="METALLOENDOPEPTIDASE OMA1, MITOCHONDRIAL"/>
    <property type="match status" value="1"/>
</dbReference>
<dbReference type="GO" id="GO:0004222">
    <property type="term" value="F:metalloendopeptidase activity"/>
    <property type="evidence" value="ECO:0007669"/>
    <property type="project" value="InterPro"/>
</dbReference>
<dbReference type="GO" id="GO:0016020">
    <property type="term" value="C:membrane"/>
    <property type="evidence" value="ECO:0007669"/>
    <property type="project" value="TreeGrafter"/>
</dbReference>
<dbReference type="AlphaFoldDB" id="A0A2W4YJU1"/>
<proteinExistence type="predicted"/>
<dbReference type="GO" id="GO:0051603">
    <property type="term" value="P:proteolysis involved in protein catabolic process"/>
    <property type="evidence" value="ECO:0007669"/>
    <property type="project" value="TreeGrafter"/>
</dbReference>
<dbReference type="Proteomes" id="UP000249467">
    <property type="component" value="Unassembled WGS sequence"/>
</dbReference>